<keyword evidence="3" id="KW-1185">Reference proteome</keyword>
<name>A0A8S0V9F1_OLEEU</name>
<evidence type="ECO:0000256" key="1">
    <source>
        <dbReference type="SAM" id="MobiDB-lite"/>
    </source>
</evidence>
<dbReference type="EMBL" id="CACTIH010009175">
    <property type="protein sequence ID" value="CAA3026723.1"/>
    <property type="molecule type" value="Genomic_DNA"/>
</dbReference>
<dbReference type="AlphaFoldDB" id="A0A8S0V9F1"/>
<comment type="caution">
    <text evidence="2">The sequence shown here is derived from an EMBL/GenBank/DDBJ whole genome shotgun (WGS) entry which is preliminary data.</text>
</comment>
<organism evidence="2 3">
    <name type="scientific">Olea europaea subsp. europaea</name>
    <dbReference type="NCBI Taxonomy" id="158383"/>
    <lineage>
        <taxon>Eukaryota</taxon>
        <taxon>Viridiplantae</taxon>
        <taxon>Streptophyta</taxon>
        <taxon>Embryophyta</taxon>
        <taxon>Tracheophyta</taxon>
        <taxon>Spermatophyta</taxon>
        <taxon>Magnoliopsida</taxon>
        <taxon>eudicotyledons</taxon>
        <taxon>Gunneridae</taxon>
        <taxon>Pentapetalae</taxon>
        <taxon>asterids</taxon>
        <taxon>lamiids</taxon>
        <taxon>Lamiales</taxon>
        <taxon>Oleaceae</taxon>
        <taxon>Oleeae</taxon>
        <taxon>Olea</taxon>
    </lineage>
</organism>
<proteinExistence type="predicted"/>
<feature type="compositionally biased region" description="Polar residues" evidence="1">
    <location>
        <begin position="1"/>
        <end position="13"/>
    </location>
</feature>
<gene>
    <name evidence="2" type="ORF">OLEA9_A027791</name>
</gene>
<accession>A0A8S0V9F1</accession>
<feature type="region of interest" description="Disordered" evidence="1">
    <location>
        <begin position="1"/>
        <end position="21"/>
    </location>
</feature>
<dbReference type="Gramene" id="OE9A027791T1">
    <property type="protein sequence ID" value="OE9A027791C1"/>
    <property type="gene ID" value="OE9A027791"/>
</dbReference>
<sequence length="412" mass="46847">MACISLTRNTPESASGDERFPAVAAEEEDRCSSCRRHPRLRSGRTVMSQTARGRGFSLVSSLDLMDSKPVIVSLKALRAFHSIDGALYAILVTEPWRYPVESLQIIALWLWLEHVGFGRVTRKILAFAPLFINQTAEEAAMCIKCIKDSHFIHSAEAIDIPMTRSIVEKEISLRFFNENRVTASREVGRIINQDCLYTMRDITEKALHGNSGESSSRNWLLNPLNAAQSSPSNSTLMPFNGRRSSRWNQMMISSNANTAESSYRNQMIRFNASRRYLSNPIVMPFNGGPSSGYSQMMIPSNDTRRSLSNPTVMPSNLRRRSGLNEMMMSRHFHESMIHNFSNMRVGRNAFPRNNQLINKEVRPYEQPLYARVVFLKASFVQEILDGTEKAKFTINGKHVWMRKFVPRNEGPS</sequence>
<dbReference type="PANTHER" id="PTHR33527:SF14">
    <property type="entry name" value="OS07G0274300 PROTEIN"/>
    <property type="match status" value="1"/>
</dbReference>
<evidence type="ECO:0000313" key="3">
    <source>
        <dbReference type="Proteomes" id="UP000594638"/>
    </source>
</evidence>
<evidence type="ECO:0000313" key="2">
    <source>
        <dbReference type="EMBL" id="CAA3026723.1"/>
    </source>
</evidence>
<dbReference type="PANTHER" id="PTHR33527">
    <property type="entry name" value="OS07G0274300 PROTEIN"/>
    <property type="match status" value="1"/>
</dbReference>
<reference evidence="2 3" key="1">
    <citation type="submission" date="2019-12" db="EMBL/GenBank/DDBJ databases">
        <authorList>
            <person name="Alioto T."/>
            <person name="Alioto T."/>
            <person name="Gomez Garrido J."/>
        </authorList>
    </citation>
    <scope>NUCLEOTIDE SEQUENCE [LARGE SCALE GENOMIC DNA]</scope>
</reference>
<dbReference type="OrthoDB" id="1882251at2759"/>
<dbReference type="Proteomes" id="UP000594638">
    <property type="component" value="Unassembled WGS sequence"/>
</dbReference>
<protein>
    <submittedName>
        <fullName evidence="2">Uncharacterized protein</fullName>
    </submittedName>
</protein>